<name>A0A1J6X0I9_9BACI</name>
<keyword evidence="3" id="KW-1185">Reference proteome</keyword>
<evidence type="ECO:0000256" key="1">
    <source>
        <dbReference type="SAM" id="Phobius"/>
    </source>
</evidence>
<dbReference type="OrthoDB" id="2428290at2"/>
<feature type="transmembrane region" description="Helical" evidence="1">
    <location>
        <begin position="6"/>
        <end position="24"/>
    </location>
</feature>
<keyword evidence="1" id="KW-0472">Membrane</keyword>
<comment type="caution">
    <text evidence="2">The sequence shown here is derived from an EMBL/GenBank/DDBJ whole genome shotgun (WGS) entry which is preliminary data.</text>
</comment>
<dbReference type="Proteomes" id="UP000182062">
    <property type="component" value="Unassembled WGS sequence"/>
</dbReference>
<proteinExistence type="predicted"/>
<evidence type="ECO:0000313" key="2">
    <source>
        <dbReference type="EMBL" id="OIU71665.1"/>
    </source>
</evidence>
<dbReference type="EMBL" id="MINN01000074">
    <property type="protein sequence ID" value="OIU71665.1"/>
    <property type="molecule type" value="Genomic_DNA"/>
</dbReference>
<feature type="transmembrane region" description="Helical" evidence="1">
    <location>
        <begin position="68"/>
        <end position="89"/>
    </location>
</feature>
<dbReference type="AlphaFoldDB" id="A0A1J6X0I9"/>
<feature type="transmembrane region" description="Helical" evidence="1">
    <location>
        <begin position="31"/>
        <end position="56"/>
    </location>
</feature>
<sequence>MTTFFLILIGLFIVTSNIMGFISFKKEKSLYSAAFTILLSSVVFGGIGGILALAVIRDAFAIFYGLQVGFYLLINSLIVLLAAVFVTVVRRYRAG</sequence>
<protein>
    <submittedName>
        <fullName evidence="2">3-isopropylmalate dehydrogenase</fullName>
    </submittedName>
</protein>
<gene>
    <name evidence="2" type="ORF">BHE18_03090</name>
</gene>
<reference evidence="2 3" key="1">
    <citation type="submission" date="2016-09" db="EMBL/GenBank/DDBJ databases">
        <title>Bacillus aquimaris SAMM genome sequence reveals colonization and biosurfactant production capacities.</title>
        <authorList>
            <person name="Waghmode S.R."/>
            <person name="Suryavanshi M.V."/>
        </authorList>
    </citation>
    <scope>NUCLEOTIDE SEQUENCE [LARGE SCALE GENOMIC DNA]</scope>
    <source>
        <strain evidence="2 3">SAMM</strain>
    </source>
</reference>
<accession>A0A1J6X0I9</accession>
<evidence type="ECO:0000313" key="3">
    <source>
        <dbReference type="Proteomes" id="UP000182062"/>
    </source>
</evidence>
<keyword evidence="1" id="KW-0812">Transmembrane</keyword>
<organism evidence="2 3">
    <name type="scientific">Rossellomorea aquimaris</name>
    <dbReference type="NCBI Taxonomy" id="189382"/>
    <lineage>
        <taxon>Bacteria</taxon>
        <taxon>Bacillati</taxon>
        <taxon>Bacillota</taxon>
        <taxon>Bacilli</taxon>
        <taxon>Bacillales</taxon>
        <taxon>Bacillaceae</taxon>
        <taxon>Rossellomorea</taxon>
    </lineage>
</organism>
<keyword evidence="1" id="KW-1133">Transmembrane helix</keyword>